<proteinExistence type="predicted"/>
<keyword evidence="2" id="KW-1185">Reference proteome</keyword>
<protein>
    <submittedName>
        <fullName evidence="1">Uncharacterized protein</fullName>
    </submittedName>
</protein>
<gene>
    <name evidence="1" type="ORF">DPMN_132039</name>
</gene>
<accession>A0A9D4FVD4</accession>
<name>A0A9D4FVD4_DREPO</name>
<dbReference type="AlphaFoldDB" id="A0A9D4FVD4"/>
<sequence length="56" mass="6504">MRVKCHTIRRTCLFPAELQEDDVGDGTGRRPQGLLTQDAREQLPILYQNLPHKQEM</sequence>
<organism evidence="1 2">
    <name type="scientific">Dreissena polymorpha</name>
    <name type="common">Zebra mussel</name>
    <name type="synonym">Mytilus polymorpha</name>
    <dbReference type="NCBI Taxonomy" id="45954"/>
    <lineage>
        <taxon>Eukaryota</taxon>
        <taxon>Metazoa</taxon>
        <taxon>Spiralia</taxon>
        <taxon>Lophotrochozoa</taxon>
        <taxon>Mollusca</taxon>
        <taxon>Bivalvia</taxon>
        <taxon>Autobranchia</taxon>
        <taxon>Heteroconchia</taxon>
        <taxon>Euheterodonta</taxon>
        <taxon>Imparidentia</taxon>
        <taxon>Neoheterodontei</taxon>
        <taxon>Myida</taxon>
        <taxon>Dreissenoidea</taxon>
        <taxon>Dreissenidae</taxon>
        <taxon>Dreissena</taxon>
    </lineage>
</organism>
<reference evidence="1" key="2">
    <citation type="submission" date="2020-11" db="EMBL/GenBank/DDBJ databases">
        <authorList>
            <person name="McCartney M.A."/>
            <person name="Auch B."/>
            <person name="Kono T."/>
            <person name="Mallez S."/>
            <person name="Becker A."/>
            <person name="Gohl D.M."/>
            <person name="Silverstein K.A.T."/>
            <person name="Koren S."/>
            <person name="Bechman K.B."/>
            <person name="Herman A."/>
            <person name="Abrahante J.E."/>
            <person name="Garbe J."/>
        </authorList>
    </citation>
    <scope>NUCLEOTIDE SEQUENCE</scope>
    <source>
        <strain evidence="1">Duluth1</strain>
        <tissue evidence="1">Whole animal</tissue>
    </source>
</reference>
<evidence type="ECO:0000313" key="2">
    <source>
        <dbReference type="Proteomes" id="UP000828390"/>
    </source>
</evidence>
<comment type="caution">
    <text evidence="1">The sequence shown here is derived from an EMBL/GenBank/DDBJ whole genome shotgun (WGS) entry which is preliminary data.</text>
</comment>
<dbReference type="Proteomes" id="UP000828390">
    <property type="component" value="Unassembled WGS sequence"/>
</dbReference>
<reference evidence="1" key="1">
    <citation type="journal article" date="2019" name="bioRxiv">
        <title>The Genome of the Zebra Mussel, Dreissena polymorpha: A Resource for Invasive Species Research.</title>
        <authorList>
            <person name="McCartney M.A."/>
            <person name="Auch B."/>
            <person name="Kono T."/>
            <person name="Mallez S."/>
            <person name="Zhang Y."/>
            <person name="Obille A."/>
            <person name="Becker A."/>
            <person name="Abrahante J.E."/>
            <person name="Garbe J."/>
            <person name="Badalamenti J.P."/>
            <person name="Herman A."/>
            <person name="Mangelson H."/>
            <person name="Liachko I."/>
            <person name="Sullivan S."/>
            <person name="Sone E.D."/>
            <person name="Koren S."/>
            <person name="Silverstein K.A.T."/>
            <person name="Beckman K.B."/>
            <person name="Gohl D.M."/>
        </authorList>
    </citation>
    <scope>NUCLEOTIDE SEQUENCE</scope>
    <source>
        <strain evidence="1">Duluth1</strain>
        <tissue evidence="1">Whole animal</tissue>
    </source>
</reference>
<evidence type="ECO:0000313" key="1">
    <source>
        <dbReference type="EMBL" id="KAH3803771.1"/>
    </source>
</evidence>
<dbReference type="EMBL" id="JAIWYP010000006">
    <property type="protein sequence ID" value="KAH3803771.1"/>
    <property type="molecule type" value="Genomic_DNA"/>
</dbReference>